<reference evidence="3 4" key="1">
    <citation type="journal article" date="2014" name="Front. Microbiol.">
        <title>Population and genomic analysis of the genus Halorubrum.</title>
        <authorList>
            <person name="Fullmer M.S."/>
            <person name="Soucy S.M."/>
            <person name="Swithers K.S."/>
            <person name="Makkay A.M."/>
            <person name="Wheeler R."/>
            <person name="Ventosa A."/>
            <person name="Gogarten J.P."/>
            <person name="Papke R.T."/>
        </authorList>
    </citation>
    <scope>NUCLEOTIDE SEQUENCE [LARGE SCALE GENOMIC DNA]</scope>
    <source>
        <strain evidence="3 4">Cb34</strain>
    </source>
</reference>
<evidence type="ECO:0000259" key="2">
    <source>
        <dbReference type="Pfam" id="PF00483"/>
    </source>
</evidence>
<keyword evidence="4" id="KW-1185">Reference proteome</keyword>
<dbReference type="SUPFAM" id="SSF51161">
    <property type="entry name" value="Trimeric LpxA-like enzymes"/>
    <property type="match status" value="1"/>
</dbReference>
<dbReference type="Gene3D" id="3.90.550.10">
    <property type="entry name" value="Spore Coat Polysaccharide Biosynthesis Protein SpsA, Chain A"/>
    <property type="match status" value="1"/>
</dbReference>
<accession>A0A256IL56</accession>
<dbReference type="SUPFAM" id="SSF53448">
    <property type="entry name" value="Nucleotide-diphospho-sugar transferases"/>
    <property type="match status" value="1"/>
</dbReference>
<dbReference type="PANTHER" id="PTHR42883">
    <property type="entry name" value="GLUCOSE-1-PHOSPHATE THYMIDYLTRANSFERASE"/>
    <property type="match status" value="1"/>
</dbReference>
<keyword evidence="3" id="KW-0808">Transferase</keyword>
<dbReference type="InterPro" id="IPR011004">
    <property type="entry name" value="Trimer_LpxA-like_sf"/>
</dbReference>
<dbReference type="Pfam" id="PF00483">
    <property type="entry name" value="NTP_transferase"/>
    <property type="match status" value="1"/>
</dbReference>
<dbReference type="InterPro" id="IPR029044">
    <property type="entry name" value="Nucleotide-diphossugar_trans"/>
</dbReference>
<dbReference type="PANTHER" id="PTHR42883:SF2">
    <property type="entry name" value="THYMIDYLYLTRANSFERASE"/>
    <property type="match status" value="1"/>
</dbReference>
<feature type="domain" description="Nucleotidyl transferase" evidence="2">
    <location>
        <begin position="2"/>
        <end position="238"/>
    </location>
</feature>
<organism evidence="3 4">
    <name type="scientific">Halorubrum halodurans</name>
    <dbReference type="NCBI Taxonomy" id="1383851"/>
    <lineage>
        <taxon>Archaea</taxon>
        <taxon>Methanobacteriati</taxon>
        <taxon>Methanobacteriota</taxon>
        <taxon>Stenosarchaea group</taxon>
        <taxon>Halobacteria</taxon>
        <taxon>Halobacteriales</taxon>
        <taxon>Haloferacaceae</taxon>
        <taxon>Halorubrum</taxon>
    </lineage>
</organism>
<dbReference type="GO" id="GO:0016740">
    <property type="term" value="F:transferase activity"/>
    <property type="evidence" value="ECO:0007669"/>
    <property type="project" value="UniProtKB-KW"/>
</dbReference>
<dbReference type="InterPro" id="IPR005835">
    <property type="entry name" value="NTP_transferase_dom"/>
</dbReference>
<comment type="caution">
    <text evidence="3">The sequence shown here is derived from an EMBL/GenBank/DDBJ whole genome shotgun (WGS) entry which is preliminary data.</text>
</comment>
<dbReference type="AlphaFoldDB" id="A0A256IL56"/>
<dbReference type="RefSeq" id="WP_094531363.1">
    <property type="nucleotide sequence ID" value="NZ_NHPJ01000070.1"/>
</dbReference>
<name>A0A256IL56_9EURY</name>
<sequence>MKAVVLAGGYATRLWPITKDRPKMFLPVGERTVIDEIFADLEADDRVDEVFVSTNERFADTFSEYLDGSEFEKPTLSIEETVEEDEKFGVVGALAQLVDREGVDDDLLVVAGDNLISFDLAEFTDFFEEKGTPTLAAYDVGSLERAKSYGLVDLDGDRVVDFQEKPEDPKSTLVSIACYAFPAETLPDLSTYLENDNNPDEPGWFLQWLQSRQPVHAFTFDGAWYDIGTAESYLDTVEYALDGGSLVADGATVEDSEIGDVVHVMDGAKVADSTLERAVVFPEATIADSDVKNTVVDEHAVLEEVELTGSLIGAYTSITSGEEF</sequence>
<protein>
    <recommendedName>
        <fullName evidence="1">Bifunctional protein GlmU</fullName>
    </recommendedName>
</protein>
<evidence type="ECO:0000313" key="4">
    <source>
        <dbReference type="Proteomes" id="UP000216308"/>
    </source>
</evidence>
<dbReference type="OrthoDB" id="15372at2157"/>
<dbReference type="Proteomes" id="UP000216308">
    <property type="component" value="Unassembled WGS sequence"/>
</dbReference>
<gene>
    <name evidence="3" type="ORF">DJ70_06835</name>
</gene>
<dbReference type="CDD" id="cd04181">
    <property type="entry name" value="NTP_transferase"/>
    <property type="match status" value="1"/>
</dbReference>
<proteinExistence type="predicted"/>
<dbReference type="EMBL" id="NHPJ01000070">
    <property type="protein sequence ID" value="OYR57036.1"/>
    <property type="molecule type" value="Genomic_DNA"/>
</dbReference>
<evidence type="ECO:0000256" key="1">
    <source>
        <dbReference type="ARBA" id="ARBA00013414"/>
    </source>
</evidence>
<evidence type="ECO:0000313" key="3">
    <source>
        <dbReference type="EMBL" id="OYR57036.1"/>
    </source>
</evidence>